<evidence type="ECO:0000313" key="3">
    <source>
        <dbReference type="Proteomes" id="UP000189911"/>
    </source>
</evidence>
<proteinExistence type="predicted"/>
<dbReference type="GO" id="GO:0007034">
    <property type="term" value="P:vacuolar transport"/>
    <property type="evidence" value="ECO:0007669"/>
    <property type="project" value="TreeGrafter"/>
</dbReference>
<sequence>MGNLYTRRTVAQKDAQPCMICFTPTTCVLFNSSIQDWFHCCEIHFQDNPGFAKPVYPASYHDAMDNLKVVKQQLDTEKSQGARTWDSWVNKMISRKPSKEDVKSEVEAEAKDDSRSKEETLGSEYQELLDKISKLRKELRTYSLSQIMYESRLDAKKRNHSLKAKLKREQDAYTNTNPDDLQAKFAFPTVPQR</sequence>
<dbReference type="EMBL" id="LT598452">
    <property type="protein sequence ID" value="SCV00737.1"/>
    <property type="molecule type" value="Genomic_DNA"/>
</dbReference>
<name>A0A1G4K9G1_9SACH</name>
<organism evidence="2 3">
    <name type="scientific">Lachancea nothofagi CBS 11611</name>
    <dbReference type="NCBI Taxonomy" id="1266666"/>
    <lineage>
        <taxon>Eukaryota</taxon>
        <taxon>Fungi</taxon>
        <taxon>Dikarya</taxon>
        <taxon>Ascomycota</taxon>
        <taxon>Saccharomycotina</taxon>
        <taxon>Saccharomycetes</taxon>
        <taxon>Saccharomycetales</taxon>
        <taxon>Saccharomycetaceae</taxon>
        <taxon>Lachancea</taxon>
    </lineage>
</organism>
<accession>A0A1G4K9G1</accession>
<reference evidence="3" key="1">
    <citation type="submission" date="2016-03" db="EMBL/GenBank/DDBJ databases">
        <authorList>
            <person name="Devillers Hugo."/>
        </authorList>
    </citation>
    <scope>NUCLEOTIDE SEQUENCE [LARGE SCALE GENOMIC DNA]</scope>
</reference>
<dbReference type="PANTHER" id="PTHR28218:SF1">
    <property type="entry name" value="VPS4-ASSOCIATED PROTEIN 1"/>
    <property type="match status" value="1"/>
</dbReference>
<dbReference type="Pfam" id="PF08432">
    <property type="entry name" value="Vfa1"/>
    <property type="match status" value="1"/>
</dbReference>
<keyword evidence="3" id="KW-1185">Reference proteome</keyword>
<dbReference type="GO" id="GO:0005768">
    <property type="term" value="C:endosome"/>
    <property type="evidence" value="ECO:0007669"/>
    <property type="project" value="TreeGrafter"/>
</dbReference>
<dbReference type="OrthoDB" id="2158714at2759"/>
<evidence type="ECO:0000256" key="1">
    <source>
        <dbReference type="SAM" id="MobiDB-lite"/>
    </source>
</evidence>
<dbReference type="PANTHER" id="PTHR28218">
    <property type="entry name" value="VPS4-ASSOCIATED PROTEIN 1"/>
    <property type="match status" value="1"/>
</dbReference>
<evidence type="ECO:0000313" key="2">
    <source>
        <dbReference type="EMBL" id="SCV00737.1"/>
    </source>
</evidence>
<protein>
    <submittedName>
        <fullName evidence="2">LANO_0F08350g1_1</fullName>
    </submittedName>
</protein>
<dbReference type="AlphaFoldDB" id="A0A1G4K9G1"/>
<gene>
    <name evidence="2" type="ORF">LANO_0F08350G</name>
</gene>
<feature type="region of interest" description="Disordered" evidence="1">
    <location>
        <begin position="99"/>
        <end position="120"/>
    </location>
</feature>
<dbReference type="Proteomes" id="UP000189911">
    <property type="component" value="Chromosome F"/>
</dbReference>
<dbReference type="InterPro" id="IPR013640">
    <property type="entry name" value="Vfa1"/>
</dbReference>